<dbReference type="PANTHER" id="PTHR46268:SF8">
    <property type="entry name" value="UNIVERSAL STRESS PROTEIN SLL1388"/>
    <property type="match status" value="1"/>
</dbReference>
<comment type="caution">
    <text evidence="3">The sequence shown here is derived from an EMBL/GenBank/DDBJ whole genome shotgun (WGS) entry which is preliminary data.</text>
</comment>
<feature type="domain" description="UspA" evidence="2">
    <location>
        <begin position="1"/>
        <end position="157"/>
    </location>
</feature>
<reference evidence="3 4" key="1">
    <citation type="journal article" date="2015" name="Genome Announc.">
        <title>Draft Genome Sequence of Filamentous Marine Cyanobacterium Lyngbya confervoides Strain BDU141951.</title>
        <authorList>
            <person name="Chandrababunaidu M.M."/>
            <person name="Sen D."/>
            <person name="Tripathy S."/>
        </authorList>
    </citation>
    <scope>NUCLEOTIDE SEQUENCE [LARGE SCALE GENOMIC DNA]</scope>
    <source>
        <strain evidence="3 4">BDU141951</strain>
    </source>
</reference>
<dbReference type="Gene3D" id="3.40.50.620">
    <property type="entry name" value="HUPs"/>
    <property type="match status" value="1"/>
</dbReference>
<accession>A0ABD4SZZ2</accession>
<sequence>MFAKLLVAMDHSPRGEALFQKGLALAKLHQADLMLLHVLSSEEEGSPVPIPAGADNMYWSPGLDFNTEIWRQEWENYESECVEKLRSLAQEAKKSGVNSEFRQILGNTGRVICEFAQSWGADLILIGNRGRSGLKEMVLGSVSNYVLHHALCDVLTFKSL</sequence>
<organism evidence="3 4">
    <name type="scientific">Lyngbya confervoides BDU141951</name>
    <dbReference type="NCBI Taxonomy" id="1574623"/>
    <lineage>
        <taxon>Bacteria</taxon>
        <taxon>Bacillati</taxon>
        <taxon>Cyanobacteriota</taxon>
        <taxon>Cyanophyceae</taxon>
        <taxon>Oscillatoriophycideae</taxon>
        <taxon>Oscillatoriales</taxon>
        <taxon>Microcoleaceae</taxon>
        <taxon>Lyngbya</taxon>
    </lineage>
</organism>
<evidence type="ECO:0000313" key="3">
    <source>
        <dbReference type="EMBL" id="MCM1981933.1"/>
    </source>
</evidence>
<dbReference type="EMBL" id="JTHE03000024">
    <property type="protein sequence ID" value="MCM1981933.1"/>
    <property type="molecule type" value="Genomic_DNA"/>
</dbReference>
<dbReference type="RefSeq" id="WP_166280185.1">
    <property type="nucleotide sequence ID" value="NZ_JTHE03000024.1"/>
</dbReference>
<dbReference type="InterPro" id="IPR006016">
    <property type="entry name" value="UspA"/>
</dbReference>
<evidence type="ECO:0000313" key="4">
    <source>
        <dbReference type="Proteomes" id="UP000031561"/>
    </source>
</evidence>
<name>A0ABD4SZZ2_9CYAN</name>
<dbReference type="InterPro" id="IPR014729">
    <property type="entry name" value="Rossmann-like_a/b/a_fold"/>
</dbReference>
<evidence type="ECO:0000259" key="2">
    <source>
        <dbReference type="Pfam" id="PF00582"/>
    </source>
</evidence>
<dbReference type="Pfam" id="PF00582">
    <property type="entry name" value="Usp"/>
    <property type="match status" value="1"/>
</dbReference>
<dbReference type="PRINTS" id="PR01438">
    <property type="entry name" value="UNVRSLSTRESS"/>
</dbReference>
<dbReference type="SUPFAM" id="SSF52402">
    <property type="entry name" value="Adenine nucleotide alpha hydrolases-like"/>
    <property type="match status" value="1"/>
</dbReference>
<dbReference type="AlphaFoldDB" id="A0ABD4SZZ2"/>
<dbReference type="CDD" id="cd00293">
    <property type="entry name" value="USP-like"/>
    <property type="match status" value="1"/>
</dbReference>
<protein>
    <submittedName>
        <fullName evidence="3">Universal stress protein</fullName>
    </submittedName>
</protein>
<keyword evidence="4" id="KW-1185">Reference proteome</keyword>
<comment type="similarity">
    <text evidence="1">Belongs to the universal stress protein A family.</text>
</comment>
<dbReference type="InterPro" id="IPR006015">
    <property type="entry name" value="Universal_stress_UspA"/>
</dbReference>
<evidence type="ECO:0000256" key="1">
    <source>
        <dbReference type="ARBA" id="ARBA00008791"/>
    </source>
</evidence>
<gene>
    <name evidence="3" type="ORF">QQ91_0003680</name>
</gene>
<dbReference type="PANTHER" id="PTHR46268">
    <property type="entry name" value="STRESS RESPONSE PROTEIN NHAX"/>
    <property type="match status" value="1"/>
</dbReference>
<proteinExistence type="inferred from homology"/>
<dbReference type="Proteomes" id="UP000031561">
    <property type="component" value="Unassembled WGS sequence"/>
</dbReference>